<sequence length="321" mass="35360">MDIYDGAKIIVNDWLQSKRDEVLHFITDENHLKEADAFEKATLAAGAVPKITVLPSGEIQSGDVFDELQATMPYANAIIGATHFSFITVSAVDYSLKKGSRFLSLPLHTNDGSSIFENDFITMNPHVAQKKAKPIIKHLKKASKITVKTNRGTDVTFTKEKRIVGLFSGECSKKKTIASSSFEIYIPIEETTTNGTIVVDGSLGYLGVVEKPLTLHFKNGYLTEIEDTADGKKLKEYLNSFHDKEMLCAAEFGIGLNEKARCRGVSYIEDESAFKTFHVGFGRNIALGGNHDAAGHFDIVTKNPDIWAGDIKIMENGNLCF</sequence>
<evidence type="ECO:0000256" key="1">
    <source>
        <dbReference type="ARBA" id="ARBA00022723"/>
    </source>
</evidence>
<dbReference type="InterPro" id="IPR058739">
    <property type="entry name" value="NicX"/>
</dbReference>
<keyword evidence="1" id="KW-0479">Metal-binding</keyword>
<dbReference type="SUPFAM" id="SSF144052">
    <property type="entry name" value="Thermophilic metalloprotease-like"/>
    <property type="match status" value="1"/>
</dbReference>
<dbReference type="OrthoDB" id="9803993at2"/>
<organism evidence="2 3">
    <name type="scientific">Hydrogenoanaerobacterium saccharovorans</name>
    <dbReference type="NCBI Taxonomy" id="474960"/>
    <lineage>
        <taxon>Bacteria</taxon>
        <taxon>Bacillati</taxon>
        <taxon>Bacillota</taxon>
        <taxon>Clostridia</taxon>
        <taxon>Eubacteriales</taxon>
        <taxon>Oscillospiraceae</taxon>
        <taxon>Hydrogenoanaerobacterium</taxon>
    </lineage>
</organism>
<dbReference type="STRING" id="474960.SAMN05216180_2700"/>
<evidence type="ECO:0000313" key="2">
    <source>
        <dbReference type="EMBL" id="SEN08607.1"/>
    </source>
</evidence>
<dbReference type="GO" id="GO:0046872">
    <property type="term" value="F:metal ion binding"/>
    <property type="evidence" value="ECO:0007669"/>
    <property type="project" value="UniProtKB-KW"/>
</dbReference>
<dbReference type="AlphaFoldDB" id="A0A1H8DQ12"/>
<dbReference type="PANTHER" id="PTHR34448">
    <property type="entry name" value="AMINOPEPTIDASE"/>
    <property type="match status" value="1"/>
</dbReference>
<protein>
    <recommendedName>
        <fullName evidence="4">Leucyl aminopeptidase (Aminopeptidase T)</fullName>
    </recommendedName>
</protein>
<dbReference type="InterPro" id="IPR052170">
    <property type="entry name" value="M29_Exopeptidase"/>
</dbReference>
<dbReference type="EMBL" id="FOCG01000003">
    <property type="protein sequence ID" value="SEN08607.1"/>
    <property type="molecule type" value="Genomic_DNA"/>
</dbReference>
<evidence type="ECO:0000313" key="3">
    <source>
        <dbReference type="Proteomes" id="UP000199158"/>
    </source>
</evidence>
<reference evidence="2 3" key="1">
    <citation type="submission" date="2016-10" db="EMBL/GenBank/DDBJ databases">
        <authorList>
            <person name="de Groot N.N."/>
        </authorList>
    </citation>
    <scope>NUCLEOTIDE SEQUENCE [LARGE SCALE GENOMIC DNA]</scope>
    <source>
        <strain evidence="2 3">CGMCC 1.5070</strain>
    </source>
</reference>
<dbReference type="Pfam" id="PF26233">
    <property type="entry name" value="NicX"/>
    <property type="match status" value="1"/>
</dbReference>
<proteinExistence type="predicted"/>
<dbReference type="RefSeq" id="WP_092756052.1">
    <property type="nucleotide sequence ID" value="NZ_FOCG01000003.1"/>
</dbReference>
<name>A0A1H8DQ12_9FIRM</name>
<keyword evidence="3" id="KW-1185">Reference proteome</keyword>
<dbReference type="Proteomes" id="UP000199158">
    <property type="component" value="Unassembled WGS sequence"/>
</dbReference>
<accession>A0A1H8DQ12</accession>
<gene>
    <name evidence="2" type="ORF">SAMN05216180_2700</name>
</gene>
<evidence type="ECO:0008006" key="4">
    <source>
        <dbReference type="Google" id="ProtNLM"/>
    </source>
</evidence>
<dbReference type="PANTHER" id="PTHR34448:SF1">
    <property type="entry name" value="BLL6088 PROTEIN"/>
    <property type="match status" value="1"/>
</dbReference>